<dbReference type="InterPro" id="IPR043777">
    <property type="entry name" value="DUF5719"/>
</dbReference>
<gene>
    <name evidence="1" type="ORF">UFOPK1826_00023</name>
</gene>
<reference evidence="1" key="1">
    <citation type="submission" date="2020-05" db="EMBL/GenBank/DDBJ databases">
        <authorList>
            <person name="Chiriac C."/>
            <person name="Salcher M."/>
            <person name="Ghai R."/>
            <person name="Kavagutti S V."/>
        </authorList>
    </citation>
    <scope>NUCLEOTIDE SEQUENCE</scope>
</reference>
<sequence>MNSTNMFKKIRKPLVVLLLMASVAATVFIGKVYSPDIASVPITELENKFLMPSVVGNSLSSTWFCPGVPARDVKVKSEIVIANPTQTPITGTITLLSSEEPATSSTLIVAPFSRGVFDATGGHKSQFISAIIELDSGQASVEQRIIHLAGDSVALCANETSDRWFFADGFTGAESEFDILLTNPFPDSTVVDLTFVTTDGKRQPALLKGIVLRGQSVTGISMGEQGARNESVLAVSVRATSGRFVAGKLQHFLGRGRLGFTSALGAPTTSRQWWFASGEKGAGVDEELVVFNPTEIDQSVSIAFLTGSAEALLREPLILTVPAGRVTTLSTSSLPAITNGRYGILVSSVTGDFISSNDETATEFVVVEQIVSRTSENKTGTSVILGAPSGSPSRVWTSPSGLTVGEVGSIVVANTTSLDTTVRVSTIGPAGAAPIVGLEQVVLKAASVISIAIPPSIAQLQILIESETEVVVQREFSRGHQLYGLSGVLALPYRSQQVATSK</sequence>
<protein>
    <submittedName>
        <fullName evidence="1">Unannotated protein</fullName>
    </submittedName>
</protein>
<dbReference type="Pfam" id="PF18986">
    <property type="entry name" value="DUF5719"/>
    <property type="match status" value="1"/>
</dbReference>
<organism evidence="1">
    <name type="scientific">freshwater metagenome</name>
    <dbReference type="NCBI Taxonomy" id="449393"/>
    <lineage>
        <taxon>unclassified sequences</taxon>
        <taxon>metagenomes</taxon>
        <taxon>ecological metagenomes</taxon>
    </lineage>
</organism>
<evidence type="ECO:0000313" key="1">
    <source>
        <dbReference type="EMBL" id="CAB4590407.1"/>
    </source>
</evidence>
<name>A0A6J6FNS0_9ZZZZ</name>
<dbReference type="EMBL" id="CAEZUN010000002">
    <property type="protein sequence ID" value="CAB4590407.1"/>
    <property type="molecule type" value="Genomic_DNA"/>
</dbReference>
<dbReference type="AlphaFoldDB" id="A0A6J6FNS0"/>
<proteinExistence type="predicted"/>
<accession>A0A6J6FNS0</accession>